<evidence type="ECO:0000313" key="8">
    <source>
        <dbReference type="Proteomes" id="UP000019140"/>
    </source>
</evidence>
<dbReference type="GO" id="GO:0051537">
    <property type="term" value="F:2 iron, 2 sulfur cluster binding"/>
    <property type="evidence" value="ECO:0007669"/>
    <property type="project" value="UniProtKB-KW"/>
</dbReference>
<dbReference type="PROSITE" id="PS00197">
    <property type="entry name" value="2FE2S_FER_1"/>
    <property type="match status" value="1"/>
</dbReference>
<dbReference type="Gene3D" id="1.10.150.120">
    <property type="entry name" value="[2Fe-2S]-binding domain"/>
    <property type="match status" value="1"/>
</dbReference>
<dbReference type="PROSITE" id="PS51085">
    <property type="entry name" value="2FE2S_FER_2"/>
    <property type="match status" value="1"/>
</dbReference>
<dbReference type="InterPro" id="IPR001041">
    <property type="entry name" value="2Fe-2S_ferredoxin-type"/>
</dbReference>
<sequence>MSQKQMVTTTINGEESTFICEPRQSLLEVLREDLGLTGTKEGCSNGNCGACSVILDAVLVDSCLVLAVETAGKTVDTIEGVAGPAELHPLQQKFLEHAALQCGICTPGLIVAAKALLEKNPNPTEHEARLWLAGNLCRCTGYDKIIRAVLDAAETMGASA</sequence>
<dbReference type="InterPro" id="IPR036884">
    <property type="entry name" value="2Fe-2S-bd_dom_sf"/>
</dbReference>
<keyword evidence="8" id="KW-1185">Reference proteome</keyword>
<evidence type="ECO:0000259" key="6">
    <source>
        <dbReference type="PROSITE" id="PS51085"/>
    </source>
</evidence>
<protein>
    <submittedName>
        <fullName evidence="7">Ferredoxin</fullName>
    </submittedName>
</protein>
<dbReference type="SUPFAM" id="SSF47741">
    <property type="entry name" value="CO dehydrogenase ISP C-domain like"/>
    <property type="match status" value="1"/>
</dbReference>
<name>W4MHM1_9BACT</name>
<keyword evidence="1" id="KW-0001">2Fe-2S</keyword>
<evidence type="ECO:0000256" key="5">
    <source>
        <dbReference type="ARBA" id="ARBA00023014"/>
    </source>
</evidence>
<evidence type="ECO:0000256" key="2">
    <source>
        <dbReference type="ARBA" id="ARBA00022723"/>
    </source>
</evidence>
<evidence type="ECO:0000256" key="1">
    <source>
        <dbReference type="ARBA" id="ARBA00022714"/>
    </source>
</evidence>
<dbReference type="SUPFAM" id="SSF54292">
    <property type="entry name" value="2Fe-2S ferredoxin-like"/>
    <property type="match status" value="1"/>
</dbReference>
<dbReference type="PANTHER" id="PTHR44379:SF5">
    <property type="entry name" value="OXIDOREDUCTASE WITH IRON-SULFUR SUBUNIT"/>
    <property type="match status" value="1"/>
</dbReference>
<keyword evidence="4" id="KW-0408">Iron</keyword>
<dbReference type="AlphaFoldDB" id="W4MHM1"/>
<dbReference type="InterPro" id="IPR036010">
    <property type="entry name" value="2Fe-2S_ferredoxin-like_sf"/>
</dbReference>
<dbReference type="HOGENOM" id="CLU_052511_3_1_7"/>
<dbReference type="PATRIC" id="fig|1429439.4.peg.150"/>
<comment type="caution">
    <text evidence="7">The sequence shown here is derived from an EMBL/GenBank/DDBJ whole genome shotgun (WGS) entry which is preliminary data.</text>
</comment>
<dbReference type="EMBL" id="AZHX01000031">
    <property type="protein sequence ID" value="ETX09207.1"/>
    <property type="molecule type" value="Genomic_DNA"/>
</dbReference>
<keyword evidence="2" id="KW-0479">Metal-binding</keyword>
<dbReference type="Pfam" id="PF00111">
    <property type="entry name" value="Fer2"/>
    <property type="match status" value="1"/>
</dbReference>
<reference evidence="7 8" key="1">
    <citation type="journal article" date="2014" name="Nature">
        <title>An environmental bacterial taxon with a large and distinct metabolic repertoire.</title>
        <authorList>
            <person name="Wilson M.C."/>
            <person name="Mori T."/>
            <person name="Ruckert C."/>
            <person name="Uria A.R."/>
            <person name="Helf M.J."/>
            <person name="Takada K."/>
            <person name="Gernert C."/>
            <person name="Steffens U.A."/>
            <person name="Heycke N."/>
            <person name="Schmitt S."/>
            <person name="Rinke C."/>
            <person name="Helfrich E.J."/>
            <person name="Brachmann A.O."/>
            <person name="Gurgui C."/>
            <person name="Wakimoto T."/>
            <person name="Kracht M."/>
            <person name="Crusemann M."/>
            <person name="Hentschel U."/>
            <person name="Abe I."/>
            <person name="Matsunaga S."/>
            <person name="Kalinowski J."/>
            <person name="Takeyama H."/>
            <person name="Piel J."/>
        </authorList>
    </citation>
    <scope>NUCLEOTIDE SEQUENCE [LARGE SCALE GENOMIC DNA]</scope>
    <source>
        <strain evidence="8">TSY2</strain>
    </source>
</reference>
<dbReference type="InterPro" id="IPR051452">
    <property type="entry name" value="Diverse_Oxidoreductases"/>
</dbReference>
<dbReference type="CDD" id="cd00207">
    <property type="entry name" value="fer2"/>
    <property type="match status" value="1"/>
</dbReference>
<dbReference type="Gene3D" id="3.10.20.30">
    <property type="match status" value="1"/>
</dbReference>
<feature type="domain" description="2Fe-2S ferredoxin-type" evidence="6">
    <location>
        <begin position="5"/>
        <end position="81"/>
    </location>
</feature>
<dbReference type="GO" id="GO:0046872">
    <property type="term" value="F:metal ion binding"/>
    <property type="evidence" value="ECO:0007669"/>
    <property type="project" value="UniProtKB-KW"/>
</dbReference>
<keyword evidence="3" id="KW-0560">Oxidoreductase</keyword>
<dbReference type="Proteomes" id="UP000019140">
    <property type="component" value="Unassembled WGS sequence"/>
</dbReference>
<keyword evidence="5" id="KW-0411">Iron-sulfur</keyword>
<evidence type="ECO:0000256" key="3">
    <source>
        <dbReference type="ARBA" id="ARBA00023002"/>
    </source>
</evidence>
<proteinExistence type="predicted"/>
<organism evidence="7 8">
    <name type="scientific">Candidatus Entotheonella gemina</name>
    <dbReference type="NCBI Taxonomy" id="1429439"/>
    <lineage>
        <taxon>Bacteria</taxon>
        <taxon>Pseudomonadati</taxon>
        <taxon>Nitrospinota/Tectimicrobiota group</taxon>
        <taxon>Candidatus Tectimicrobiota</taxon>
        <taxon>Candidatus Entotheonellia</taxon>
        <taxon>Candidatus Entotheonellales</taxon>
        <taxon>Candidatus Entotheonellaceae</taxon>
        <taxon>Candidatus Entotheonella</taxon>
    </lineage>
</organism>
<accession>W4MHM1</accession>
<dbReference type="GO" id="GO:0016491">
    <property type="term" value="F:oxidoreductase activity"/>
    <property type="evidence" value="ECO:0007669"/>
    <property type="project" value="UniProtKB-KW"/>
</dbReference>
<dbReference type="Pfam" id="PF01799">
    <property type="entry name" value="Fer2_2"/>
    <property type="match status" value="1"/>
</dbReference>
<evidence type="ECO:0000256" key="4">
    <source>
        <dbReference type="ARBA" id="ARBA00023004"/>
    </source>
</evidence>
<dbReference type="PANTHER" id="PTHR44379">
    <property type="entry name" value="OXIDOREDUCTASE WITH IRON-SULFUR SUBUNIT"/>
    <property type="match status" value="1"/>
</dbReference>
<evidence type="ECO:0000313" key="7">
    <source>
        <dbReference type="EMBL" id="ETX09207.1"/>
    </source>
</evidence>
<dbReference type="InterPro" id="IPR002888">
    <property type="entry name" value="2Fe-2S-bd"/>
</dbReference>
<dbReference type="InterPro" id="IPR006058">
    <property type="entry name" value="2Fe2S_fd_BS"/>
</dbReference>
<gene>
    <name evidence="7" type="ORF">ETSY2_00880</name>
</gene>
<dbReference type="InterPro" id="IPR012675">
    <property type="entry name" value="Beta-grasp_dom_sf"/>
</dbReference>